<organism evidence="1 2">
    <name type="scientific">Paraburkholderia caribensis MBA4</name>
    <dbReference type="NCBI Taxonomy" id="1323664"/>
    <lineage>
        <taxon>Bacteria</taxon>
        <taxon>Pseudomonadati</taxon>
        <taxon>Pseudomonadota</taxon>
        <taxon>Betaproteobacteria</taxon>
        <taxon>Burkholderiales</taxon>
        <taxon>Burkholderiaceae</taxon>
        <taxon>Paraburkholderia</taxon>
    </lineage>
</organism>
<dbReference type="KEGG" id="bcai:K788_00014215"/>
<dbReference type="AlphaFoldDB" id="A0A0P0RDH3"/>
<name>A0A0P0RDH3_9BURK</name>
<evidence type="ECO:0000313" key="1">
    <source>
        <dbReference type="EMBL" id="ALL66219.1"/>
    </source>
</evidence>
<proteinExistence type="predicted"/>
<accession>A0A0P0RDH3</accession>
<protein>
    <submittedName>
        <fullName evidence="1">Uncharacterized protein</fullName>
    </submittedName>
</protein>
<reference evidence="1 2" key="1">
    <citation type="journal article" date="2014" name="Genome Announc.">
        <title>Draft Genome Sequence of the Haloacid-Degrading Burkholderia caribensis Strain MBA4.</title>
        <authorList>
            <person name="Pan Y."/>
            <person name="Kong K.F."/>
            <person name="Tsang J.S."/>
        </authorList>
    </citation>
    <scope>NUCLEOTIDE SEQUENCE [LARGE SCALE GENOMIC DNA]</scope>
    <source>
        <strain evidence="1 2">MBA4</strain>
    </source>
</reference>
<sequence>MQRFGAVVWAVALIPERLMKNRAALNRTVIIAQSSPWLIFSLQSAQRDETGPWRTDMRLAKTVRVLAGGMGVQRVRLAPA</sequence>
<dbReference type="EMBL" id="CP012747">
    <property type="protein sequence ID" value="ALL66219.1"/>
    <property type="molecule type" value="Genomic_DNA"/>
</dbReference>
<gene>
    <name evidence="1" type="ORF">K788_00014215</name>
</gene>
<evidence type="ECO:0000313" key="2">
    <source>
        <dbReference type="Proteomes" id="UP000019146"/>
    </source>
</evidence>
<dbReference type="Proteomes" id="UP000019146">
    <property type="component" value="Chromosome 2"/>
</dbReference>